<evidence type="ECO:0000256" key="1">
    <source>
        <dbReference type="SAM" id="MobiDB-lite"/>
    </source>
</evidence>
<comment type="caution">
    <text evidence="2">The sequence shown here is derived from an EMBL/GenBank/DDBJ whole genome shotgun (WGS) entry which is preliminary data.</text>
</comment>
<name>A0A9W8XCQ3_9PLEO</name>
<reference evidence="2" key="1">
    <citation type="submission" date="2022-10" db="EMBL/GenBank/DDBJ databases">
        <title>Tapping the CABI collections for fungal endophytes: first genome assemblies for Collariella, Neodidymelliopsis, Ascochyta clinopodiicola, Didymella pomorum, Didymosphaeria variabile, Neocosmospora piperis and Neocucurbitaria cava.</title>
        <authorList>
            <person name="Hill R."/>
        </authorList>
    </citation>
    <scope>NUCLEOTIDE SEQUENCE</scope>
    <source>
        <strain evidence="2">IMI 356815</strain>
    </source>
</reference>
<dbReference type="GeneID" id="80914720"/>
<dbReference type="PANTHER" id="PTHR40788">
    <property type="entry name" value="CLR5 DOMAIN-CONTAINING PROTEIN-RELATED"/>
    <property type="match status" value="1"/>
</dbReference>
<dbReference type="RefSeq" id="XP_056067050.1">
    <property type="nucleotide sequence ID" value="XM_056219923.1"/>
</dbReference>
<gene>
    <name evidence="2" type="ORF">N0V89_011190</name>
</gene>
<keyword evidence="3" id="KW-1185">Reference proteome</keyword>
<evidence type="ECO:0000313" key="3">
    <source>
        <dbReference type="Proteomes" id="UP001140513"/>
    </source>
</evidence>
<sequence>MAAPSKLRDVLDKIRMAYPPHVREALDKTRTEQELLKEKKNLPLGGPPSPDHVDTIDQEIDRLPEDEAVAATKAFYPEFIPHIPEAKVYEEQYHHFSKKAKERSTKYNQIMQHVPVGDRPRIYTTTELTETFAQCSEELSQCCSMLKMFACRNEEQIRSRWRRMSRGQRMKILREIWPDIPAHHRPDIGSFRDRRSPLPSDCNSFSQLAPIWGLPYLNLEDLADSTNFLLLLNARAHNFPWKFAHADLAAAPVYRIRPELLDSVKNSHSVVIVPQQQLTTYLEVFAWKSEAEAAASLKTGLTVHPDHALQIFTLQDYVWRFLLHCCVKIIPGSLKDVVWDSSILPQALSEPSTQPQNMSTAIARDAPYRLPKQIDLMRLKSLIAATRDRTIDRIHQLREDPELFAEYVQDLRSHRPELLLDRAGKSHKLVGSGALHNSVLKNMIGDLYMDVSFYEDFHCRLCQWESLIVKHATDLVPGGQLPTPLMESITETRCSLEMTMLDLIDMFKAAFVSSLPMRPYFIRTSSNTSDMVIFVQDTEKKADSVIREALSVINMLFRKDTRDFFSLYTIMDELDRFLDSDRDARAMFTPLVVSILSRLSVISECLRSIDSYQPWAPSLEASYQEKKHIYFYRCAIKQGASWQSIRTTTFRGTNICSLGDPSDGKFEYPIHGRQNRQAAEKRAKAKTALNTFWEAADKRFRDVTGTTPYDLIQHIIETRVAPCLRSTKPCEKRAAPTSVIPNDFVDHDTTKEFTGNFSKLSVAPKTKPKTRGVAAPQDEVPANPDLAIIEVRHPTITVDKRAHKVFRSLFHSVDSPNQPSQVAWPDFVHAMVSAGFGAEKLPATSAWHFTPVLVDADRSIQFHEPHPSNKLPMTWAREYGRRLTRAYGWDGETFALKD</sequence>
<evidence type="ECO:0000313" key="2">
    <source>
        <dbReference type="EMBL" id="KAJ4347250.1"/>
    </source>
</evidence>
<dbReference type="EMBL" id="JAPEUX010000008">
    <property type="protein sequence ID" value="KAJ4347250.1"/>
    <property type="molecule type" value="Genomic_DNA"/>
</dbReference>
<accession>A0A9W8XCQ3</accession>
<dbReference type="PANTHER" id="PTHR40788:SF2">
    <property type="entry name" value="CLR5 DOMAIN-CONTAINING PROTEIN"/>
    <property type="match status" value="1"/>
</dbReference>
<organism evidence="2 3">
    <name type="scientific">Didymosphaeria variabile</name>
    <dbReference type="NCBI Taxonomy" id="1932322"/>
    <lineage>
        <taxon>Eukaryota</taxon>
        <taxon>Fungi</taxon>
        <taxon>Dikarya</taxon>
        <taxon>Ascomycota</taxon>
        <taxon>Pezizomycotina</taxon>
        <taxon>Dothideomycetes</taxon>
        <taxon>Pleosporomycetidae</taxon>
        <taxon>Pleosporales</taxon>
        <taxon>Massarineae</taxon>
        <taxon>Didymosphaeriaceae</taxon>
        <taxon>Didymosphaeria</taxon>
    </lineage>
</organism>
<dbReference type="AlphaFoldDB" id="A0A9W8XCQ3"/>
<protein>
    <submittedName>
        <fullName evidence="2">Uncharacterized protein</fullName>
    </submittedName>
</protein>
<proteinExistence type="predicted"/>
<feature type="region of interest" description="Disordered" evidence="1">
    <location>
        <begin position="33"/>
        <end position="52"/>
    </location>
</feature>
<dbReference type="OrthoDB" id="2922289at2759"/>
<dbReference type="Proteomes" id="UP001140513">
    <property type="component" value="Unassembled WGS sequence"/>
</dbReference>